<dbReference type="AlphaFoldDB" id="A0A2W7R6J3"/>
<gene>
    <name evidence="1" type="ORF">LY56_01248</name>
</gene>
<reference evidence="1 2" key="1">
    <citation type="submission" date="2018-06" db="EMBL/GenBank/DDBJ databases">
        <title>Genomic Encyclopedia of Archaeal and Bacterial Type Strains, Phase II (KMG-II): from individual species to whole genera.</title>
        <authorList>
            <person name="Goeker M."/>
        </authorList>
    </citation>
    <scope>NUCLEOTIDE SEQUENCE [LARGE SCALE GENOMIC DNA]</scope>
    <source>
        <strain evidence="1 2">DSM 13087</strain>
    </source>
</reference>
<accession>A0A2W7R6J3</accession>
<sequence length="61" mass="6360">MRRGPLPHLVAFGAGLLANGGQIDWWWPLSAVLSGLRCLTSVAGRVAALVGLRPLGQVDAP</sequence>
<protein>
    <submittedName>
        <fullName evidence="1">Uncharacterized protein</fullName>
    </submittedName>
</protein>
<name>A0A2W7R6J3_9RHOB</name>
<dbReference type="EMBL" id="QKZQ01000004">
    <property type="protein sequence ID" value="PZX46275.1"/>
    <property type="molecule type" value="Genomic_DNA"/>
</dbReference>
<organism evidence="1 2">
    <name type="scientific">Roseinatronobacter thiooxidans</name>
    <dbReference type="NCBI Taxonomy" id="121821"/>
    <lineage>
        <taxon>Bacteria</taxon>
        <taxon>Pseudomonadati</taxon>
        <taxon>Pseudomonadota</taxon>
        <taxon>Alphaproteobacteria</taxon>
        <taxon>Rhodobacterales</taxon>
        <taxon>Paracoccaceae</taxon>
        <taxon>Roseinatronobacter</taxon>
    </lineage>
</organism>
<keyword evidence="2" id="KW-1185">Reference proteome</keyword>
<comment type="caution">
    <text evidence="1">The sequence shown here is derived from an EMBL/GenBank/DDBJ whole genome shotgun (WGS) entry which is preliminary data.</text>
</comment>
<evidence type="ECO:0000313" key="2">
    <source>
        <dbReference type="Proteomes" id="UP000249364"/>
    </source>
</evidence>
<proteinExistence type="predicted"/>
<evidence type="ECO:0000313" key="1">
    <source>
        <dbReference type="EMBL" id="PZX46275.1"/>
    </source>
</evidence>
<dbReference type="Proteomes" id="UP000249364">
    <property type="component" value="Unassembled WGS sequence"/>
</dbReference>